<keyword evidence="3 6" id="KW-0812">Transmembrane</keyword>
<evidence type="ECO:0000256" key="5">
    <source>
        <dbReference type="ARBA" id="ARBA00023136"/>
    </source>
</evidence>
<evidence type="ECO:0000256" key="3">
    <source>
        <dbReference type="ARBA" id="ARBA00022692"/>
    </source>
</evidence>
<organism evidence="7 8">
    <name type="scientific">Lysobacter yangpyeongensis</name>
    <dbReference type="NCBI Taxonomy" id="346182"/>
    <lineage>
        <taxon>Bacteria</taxon>
        <taxon>Pseudomonadati</taxon>
        <taxon>Pseudomonadota</taxon>
        <taxon>Gammaproteobacteria</taxon>
        <taxon>Lysobacterales</taxon>
        <taxon>Lysobacteraceae</taxon>
        <taxon>Lysobacter</taxon>
    </lineage>
</organism>
<sequence length="429" mass="45905">MAAHRFTGLKRAVAALSLLSFATAFGAALVLLTQSLLARQLGPEVYGLFASSLATVSMIAPFAGFGLSQFRLRVYGAEGWSADRWIRPSLHLSLITGGAACLVVVVWALLAPAGTGRVLLPLLPIVPALLAVELVGCKLRLEERYRVLAGWQLLIPAGRLLVALVAVLLAARHVVPIAVGYGAVALLVAVLALPHVRAMLDGSMELHGHGPRPERLPASRVPATAEVWAQAWPYGVAAALYPIFFQVSTVMLKYLGGDAHAGRFGISMAVMSAIYLIPTTIYQKFLLSKLHRWATHDRPRFWLVYRRGIAAMLALGLAIGALLLVAMPWVVPLAFGPAYLGVVPILTVLALCPPIRFLCTAVGSVLLTGTHMHYRVLMMGLAAAVTISLDVLLIPAYHEMGAAWAIVAGECVLLATTWIGARRFGGEFR</sequence>
<comment type="caution">
    <text evidence="7">The sequence shown here is derived from an EMBL/GenBank/DDBJ whole genome shotgun (WGS) entry which is preliminary data.</text>
</comment>
<feature type="transmembrane region" description="Helical" evidence="6">
    <location>
        <begin position="402"/>
        <end position="421"/>
    </location>
</feature>
<feature type="transmembrane region" description="Helical" evidence="6">
    <location>
        <begin position="264"/>
        <end position="287"/>
    </location>
</feature>
<comment type="subcellular location">
    <subcellularLocation>
        <location evidence="1">Cell membrane</location>
        <topology evidence="1">Multi-pass membrane protein</topology>
    </subcellularLocation>
</comment>
<dbReference type="PANTHER" id="PTHR30250">
    <property type="entry name" value="PST FAMILY PREDICTED COLANIC ACID TRANSPORTER"/>
    <property type="match status" value="1"/>
</dbReference>
<feature type="transmembrane region" description="Helical" evidence="6">
    <location>
        <begin position="308"/>
        <end position="331"/>
    </location>
</feature>
<dbReference type="EMBL" id="JBHSNM010000001">
    <property type="protein sequence ID" value="MFC5569105.1"/>
    <property type="molecule type" value="Genomic_DNA"/>
</dbReference>
<accession>A0ABW0SKG2</accession>
<gene>
    <name evidence="7" type="ORF">ACFPN1_03360</name>
</gene>
<evidence type="ECO:0000256" key="2">
    <source>
        <dbReference type="ARBA" id="ARBA00022475"/>
    </source>
</evidence>
<dbReference type="Proteomes" id="UP001596036">
    <property type="component" value="Unassembled WGS sequence"/>
</dbReference>
<dbReference type="RefSeq" id="WP_386752980.1">
    <property type="nucleotide sequence ID" value="NZ_JBHSNM010000001.1"/>
</dbReference>
<feature type="transmembrane region" description="Helical" evidence="6">
    <location>
        <begin position="12"/>
        <end position="33"/>
    </location>
</feature>
<feature type="transmembrane region" description="Helical" evidence="6">
    <location>
        <begin position="122"/>
        <end position="141"/>
    </location>
</feature>
<protein>
    <submittedName>
        <fullName evidence="7">Lipopolysaccharide biosynthesis protein</fullName>
    </submittedName>
</protein>
<evidence type="ECO:0000313" key="7">
    <source>
        <dbReference type="EMBL" id="MFC5569105.1"/>
    </source>
</evidence>
<evidence type="ECO:0000256" key="1">
    <source>
        <dbReference type="ARBA" id="ARBA00004651"/>
    </source>
</evidence>
<dbReference type="PANTHER" id="PTHR30250:SF11">
    <property type="entry name" value="O-ANTIGEN TRANSPORTER-RELATED"/>
    <property type="match status" value="1"/>
</dbReference>
<keyword evidence="5 6" id="KW-0472">Membrane</keyword>
<proteinExistence type="predicted"/>
<evidence type="ECO:0000256" key="6">
    <source>
        <dbReference type="SAM" id="Phobius"/>
    </source>
</evidence>
<name>A0ABW0SKG2_9GAMM</name>
<feature type="transmembrane region" description="Helical" evidence="6">
    <location>
        <begin position="45"/>
        <end position="68"/>
    </location>
</feature>
<evidence type="ECO:0000313" key="8">
    <source>
        <dbReference type="Proteomes" id="UP001596036"/>
    </source>
</evidence>
<feature type="transmembrane region" description="Helical" evidence="6">
    <location>
        <begin position="343"/>
        <end position="369"/>
    </location>
</feature>
<feature type="transmembrane region" description="Helical" evidence="6">
    <location>
        <begin position="153"/>
        <end position="171"/>
    </location>
</feature>
<feature type="transmembrane region" description="Helical" evidence="6">
    <location>
        <begin position="221"/>
        <end position="244"/>
    </location>
</feature>
<reference evidence="8" key="1">
    <citation type="journal article" date="2019" name="Int. J. Syst. Evol. Microbiol.">
        <title>The Global Catalogue of Microorganisms (GCM) 10K type strain sequencing project: providing services to taxonomists for standard genome sequencing and annotation.</title>
        <authorList>
            <consortium name="The Broad Institute Genomics Platform"/>
            <consortium name="The Broad Institute Genome Sequencing Center for Infectious Disease"/>
            <person name="Wu L."/>
            <person name="Ma J."/>
        </authorList>
    </citation>
    <scope>NUCLEOTIDE SEQUENCE [LARGE SCALE GENOMIC DNA]</scope>
    <source>
        <strain evidence="8">KACC 11407</strain>
    </source>
</reference>
<keyword evidence="8" id="KW-1185">Reference proteome</keyword>
<keyword evidence="2" id="KW-1003">Cell membrane</keyword>
<keyword evidence="4 6" id="KW-1133">Transmembrane helix</keyword>
<feature type="transmembrane region" description="Helical" evidence="6">
    <location>
        <begin position="376"/>
        <end position="396"/>
    </location>
</feature>
<dbReference type="InterPro" id="IPR050833">
    <property type="entry name" value="Poly_Biosynth_Transport"/>
</dbReference>
<feature type="transmembrane region" description="Helical" evidence="6">
    <location>
        <begin position="89"/>
        <end position="110"/>
    </location>
</feature>
<evidence type="ECO:0000256" key="4">
    <source>
        <dbReference type="ARBA" id="ARBA00022989"/>
    </source>
</evidence>
<feature type="transmembrane region" description="Helical" evidence="6">
    <location>
        <begin position="177"/>
        <end position="200"/>
    </location>
</feature>